<keyword evidence="2" id="KW-1185">Reference proteome</keyword>
<sequence>MMVPHSALRQVLLGSARQLMNVSFIALGSFRSSGLLKVQCVLCVEDRIFGCTKEDRYFPDGLDGWVGFCVVLRDLQGPDYEIRGHSTGNR</sequence>
<reference evidence="1" key="1">
    <citation type="submission" date="2020-08" db="EMBL/GenBank/DDBJ databases">
        <title>Multicomponent nature underlies the extraordinary mechanical properties of spider dragline silk.</title>
        <authorList>
            <person name="Kono N."/>
            <person name="Nakamura H."/>
            <person name="Mori M."/>
            <person name="Yoshida Y."/>
            <person name="Ohtoshi R."/>
            <person name="Malay A.D."/>
            <person name="Moran D.A.P."/>
            <person name="Tomita M."/>
            <person name="Numata K."/>
            <person name="Arakawa K."/>
        </authorList>
    </citation>
    <scope>NUCLEOTIDE SEQUENCE</scope>
</reference>
<organism evidence="1 2">
    <name type="scientific">Nephila pilipes</name>
    <name type="common">Giant wood spider</name>
    <name type="synonym">Nephila maculata</name>
    <dbReference type="NCBI Taxonomy" id="299642"/>
    <lineage>
        <taxon>Eukaryota</taxon>
        <taxon>Metazoa</taxon>
        <taxon>Ecdysozoa</taxon>
        <taxon>Arthropoda</taxon>
        <taxon>Chelicerata</taxon>
        <taxon>Arachnida</taxon>
        <taxon>Araneae</taxon>
        <taxon>Araneomorphae</taxon>
        <taxon>Entelegynae</taxon>
        <taxon>Araneoidea</taxon>
        <taxon>Nephilidae</taxon>
        <taxon>Nephila</taxon>
    </lineage>
</organism>
<evidence type="ECO:0000313" key="2">
    <source>
        <dbReference type="Proteomes" id="UP000887013"/>
    </source>
</evidence>
<evidence type="ECO:0000313" key="1">
    <source>
        <dbReference type="EMBL" id="GFT49528.1"/>
    </source>
</evidence>
<comment type="caution">
    <text evidence="1">The sequence shown here is derived from an EMBL/GenBank/DDBJ whole genome shotgun (WGS) entry which is preliminary data.</text>
</comment>
<dbReference type="AlphaFoldDB" id="A0A8X6P701"/>
<name>A0A8X6P701_NEPPI</name>
<proteinExistence type="predicted"/>
<accession>A0A8X6P701</accession>
<gene>
    <name evidence="1" type="ORF">NPIL_159021</name>
</gene>
<dbReference type="EMBL" id="BMAW01111765">
    <property type="protein sequence ID" value="GFT49528.1"/>
    <property type="molecule type" value="Genomic_DNA"/>
</dbReference>
<dbReference type="Proteomes" id="UP000887013">
    <property type="component" value="Unassembled WGS sequence"/>
</dbReference>
<protein>
    <submittedName>
        <fullName evidence="1">Uncharacterized protein</fullName>
    </submittedName>
</protein>